<keyword evidence="3" id="KW-0862">Zinc</keyword>
<dbReference type="PANTHER" id="PTHR23327:SF4">
    <property type="entry name" value="LON PEPTIDASE N-TERMINAL DOMAIN AND RING FINGER PROTEIN 1"/>
    <property type="match status" value="1"/>
</dbReference>
<evidence type="ECO:0000256" key="5">
    <source>
        <dbReference type="SAM" id="MobiDB-lite"/>
    </source>
</evidence>
<dbReference type="Pfam" id="PF13445">
    <property type="entry name" value="zf-RING_UBOX"/>
    <property type="match status" value="1"/>
</dbReference>
<dbReference type="SUPFAM" id="SSF88697">
    <property type="entry name" value="PUA domain-like"/>
    <property type="match status" value="1"/>
</dbReference>
<dbReference type="InterPro" id="IPR015947">
    <property type="entry name" value="PUA-like_sf"/>
</dbReference>
<evidence type="ECO:0000256" key="1">
    <source>
        <dbReference type="ARBA" id="ARBA00022723"/>
    </source>
</evidence>
<dbReference type="SMART" id="SM00464">
    <property type="entry name" value="LON"/>
    <property type="match status" value="1"/>
</dbReference>
<organism evidence="8 9">
    <name type="scientific">Albula goreensis</name>
    <dbReference type="NCBI Taxonomy" id="1534307"/>
    <lineage>
        <taxon>Eukaryota</taxon>
        <taxon>Metazoa</taxon>
        <taxon>Chordata</taxon>
        <taxon>Craniata</taxon>
        <taxon>Vertebrata</taxon>
        <taxon>Euteleostomi</taxon>
        <taxon>Actinopterygii</taxon>
        <taxon>Neopterygii</taxon>
        <taxon>Teleostei</taxon>
        <taxon>Albuliformes</taxon>
        <taxon>Albulidae</taxon>
        <taxon>Albula</taxon>
    </lineage>
</organism>
<dbReference type="InterPro" id="IPR027370">
    <property type="entry name" value="Znf-RING_euk"/>
</dbReference>
<dbReference type="SMART" id="SM00184">
    <property type="entry name" value="RING"/>
    <property type="match status" value="2"/>
</dbReference>
<keyword evidence="9" id="KW-1185">Reference proteome</keyword>
<evidence type="ECO:0000259" key="7">
    <source>
        <dbReference type="PROSITE" id="PS51787"/>
    </source>
</evidence>
<feature type="domain" description="RING-type" evidence="6">
    <location>
        <begin position="442"/>
        <end position="480"/>
    </location>
</feature>
<dbReference type="InterPro" id="IPR003111">
    <property type="entry name" value="Lon_prtase_N"/>
</dbReference>
<protein>
    <recommendedName>
        <fullName evidence="10">LON peptidase N-terminal domain and RING finger protein 1</fullName>
    </recommendedName>
</protein>
<dbReference type="OrthoDB" id="264917at2759"/>
<dbReference type="InterPro" id="IPR017907">
    <property type="entry name" value="Znf_RING_CS"/>
</dbReference>
<dbReference type="CDD" id="cd16514">
    <property type="entry name" value="RING-HC_LONFs_rpt2"/>
    <property type="match status" value="1"/>
</dbReference>
<dbReference type="Gene3D" id="2.30.130.40">
    <property type="entry name" value="LON domain-like"/>
    <property type="match status" value="1"/>
</dbReference>
<evidence type="ECO:0000259" key="6">
    <source>
        <dbReference type="PROSITE" id="PS50089"/>
    </source>
</evidence>
<dbReference type="PROSITE" id="PS51787">
    <property type="entry name" value="LON_N"/>
    <property type="match status" value="1"/>
</dbReference>
<dbReference type="GO" id="GO:0008270">
    <property type="term" value="F:zinc ion binding"/>
    <property type="evidence" value="ECO:0007669"/>
    <property type="project" value="UniProtKB-KW"/>
</dbReference>
<dbReference type="PROSITE" id="PS50089">
    <property type="entry name" value="ZF_RING_2"/>
    <property type="match status" value="2"/>
</dbReference>
<dbReference type="InterPro" id="IPR046336">
    <property type="entry name" value="Lon_prtase_N_sf"/>
</dbReference>
<sequence length="710" mass="79941">MSVIHSDSGQFFIAPHEDFKIEWDKDSVDQFLILQKADALASENRLKEALDLFAVAIRYGSVRPEQLSTLVDCILRNFKVTHGSDDKGKTACAKKDTNREDFSDKFNCPGCHRFLSEPVTIACGHTYCKRCLQRDLFSKCKQCTTTLRSLATETLRPNVILSNVLEKWFPDDAKVSKMILETEDLFRRQRFEESVDLASKMIESDAGEILGRICRAEAYAGLKQYKNALRDLEELCLSSPGCPEVYFQKGKVLQEMGFNNDSLQLYLQCLALDGDFTLAKKEVEKIVYDLVSPACENVKVGLQETAQGTLPHVRSKASTTNAPALTHPHRKEKCEVPSPSKIVEQSGLSRAESLCVPGHQGGAGFEEGLKRVSSAPQLGSQDKGVLLKRKLSVCEAGSSIIRSGGNKHKKQGVTDAAAATSCASAPCREVPVELVEASDFECPLCMRLFYEPVTTPCGHTFCKSCLERCLDHMTQCPLCKDSLKEYLASRCYSETEELSDLTKNVPMFVCTMAYPTVPCPLHVFEPRYRLMIRRCMETGTKRFGMCISDPQKGFADYGCMLQIRSVHFLPDGRSVVDTIGWKRFQVLNRNMRDGYNIADIEYLEDVKVESAQGLMKLRELHDQVYKQACTWFQNLKNHFRGQILQHFGPMPAQEADIQAFPNGPAWCWWLLAVLPVDPRYQLSVLSMMSLKERLAKIQQILTYLQSIHNE</sequence>
<proteinExistence type="predicted"/>
<name>A0A8T3CL91_9TELE</name>
<dbReference type="PROSITE" id="PS00518">
    <property type="entry name" value="ZF_RING_1"/>
    <property type="match status" value="2"/>
</dbReference>
<keyword evidence="2 4" id="KW-0863">Zinc-finger</keyword>
<dbReference type="GO" id="GO:0005737">
    <property type="term" value="C:cytoplasm"/>
    <property type="evidence" value="ECO:0007669"/>
    <property type="project" value="UniProtKB-ARBA"/>
</dbReference>
<evidence type="ECO:0008006" key="10">
    <source>
        <dbReference type="Google" id="ProtNLM"/>
    </source>
</evidence>
<keyword evidence="1" id="KW-0479">Metal-binding</keyword>
<feature type="domain" description="RING-type" evidence="6">
    <location>
        <begin position="108"/>
        <end position="144"/>
    </location>
</feature>
<feature type="region of interest" description="Disordered" evidence="5">
    <location>
        <begin position="311"/>
        <end position="339"/>
    </location>
</feature>
<dbReference type="SUPFAM" id="SSF57850">
    <property type="entry name" value="RING/U-box"/>
    <property type="match status" value="2"/>
</dbReference>
<evidence type="ECO:0000256" key="4">
    <source>
        <dbReference type="PROSITE-ProRule" id="PRU00175"/>
    </source>
</evidence>
<dbReference type="EMBL" id="JAERUA010000023">
    <property type="protein sequence ID" value="KAI1883515.1"/>
    <property type="molecule type" value="Genomic_DNA"/>
</dbReference>
<dbReference type="CDD" id="cd16513">
    <property type="entry name" value="RING-HC_LONFs_rpt1"/>
    <property type="match status" value="1"/>
</dbReference>
<comment type="caution">
    <text evidence="8">The sequence shown here is derived from an EMBL/GenBank/DDBJ whole genome shotgun (WGS) entry which is preliminary data.</text>
</comment>
<dbReference type="GO" id="GO:0061630">
    <property type="term" value="F:ubiquitin protein ligase activity"/>
    <property type="evidence" value="ECO:0007669"/>
    <property type="project" value="TreeGrafter"/>
</dbReference>
<dbReference type="Gene3D" id="3.30.40.10">
    <property type="entry name" value="Zinc/RING finger domain, C3HC4 (zinc finger)"/>
    <property type="match status" value="2"/>
</dbReference>
<dbReference type="Pfam" id="PF02190">
    <property type="entry name" value="LON_substr_bdg"/>
    <property type="match status" value="1"/>
</dbReference>
<evidence type="ECO:0000313" key="9">
    <source>
        <dbReference type="Proteomes" id="UP000829720"/>
    </source>
</evidence>
<dbReference type="SUPFAM" id="SSF48452">
    <property type="entry name" value="TPR-like"/>
    <property type="match status" value="1"/>
</dbReference>
<evidence type="ECO:0000256" key="2">
    <source>
        <dbReference type="ARBA" id="ARBA00022771"/>
    </source>
</evidence>
<accession>A0A8T3CL91</accession>
<dbReference type="InterPro" id="IPR011990">
    <property type="entry name" value="TPR-like_helical_dom_sf"/>
</dbReference>
<dbReference type="PANTHER" id="PTHR23327">
    <property type="entry name" value="RING FINGER PROTEIN 127"/>
    <property type="match status" value="1"/>
</dbReference>
<evidence type="ECO:0000313" key="8">
    <source>
        <dbReference type="EMBL" id="KAI1883515.1"/>
    </source>
</evidence>
<gene>
    <name evidence="8" type="ORF">AGOR_G00232340</name>
</gene>
<reference evidence="8" key="1">
    <citation type="submission" date="2021-01" db="EMBL/GenBank/DDBJ databases">
        <authorList>
            <person name="Zahm M."/>
            <person name="Roques C."/>
            <person name="Cabau C."/>
            <person name="Klopp C."/>
            <person name="Donnadieu C."/>
            <person name="Jouanno E."/>
            <person name="Lampietro C."/>
            <person name="Louis A."/>
            <person name="Herpin A."/>
            <person name="Echchiki A."/>
            <person name="Berthelot C."/>
            <person name="Parey E."/>
            <person name="Roest-Crollius H."/>
            <person name="Braasch I."/>
            <person name="Postlethwait J."/>
            <person name="Bobe J."/>
            <person name="Montfort J."/>
            <person name="Bouchez O."/>
            <person name="Begum T."/>
            <person name="Mejri S."/>
            <person name="Adams A."/>
            <person name="Chen W.-J."/>
            <person name="Guiguen Y."/>
        </authorList>
    </citation>
    <scope>NUCLEOTIDE SEQUENCE</scope>
    <source>
        <tissue evidence="8">Blood</tissue>
    </source>
</reference>
<dbReference type="AlphaFoldDB" id="A0A8T3CL91"/>
<dbReference type="InterPro" id="IPR001841">
    <property type="entry name" value="Znf_RING"/>
</dbReference>
<dbReference type="InterPro" id="IPR013083">
    <property type="entry name" value="Znf_RING/FYVE/PHD"/>
</dbReference>
<dbReference type="Gene3D" id="1.25.40.10">
    <property type="entry name" value="Tetratricopeptide repeat domain"/>
    <property type="match status" value="1"/>
</dbReference>
<evidence type="ECO:0000256" key="3">
    <source>
        <dbReference type="ARBA" id="ARBA00022833"/>
    </source>
</evidence>
<dbReference type="FunFam" id="2.30.130.40:FF:000005">
    <property type="entry name" value="LON peptidase N-terminal domain and ring finger 1"/>
    <property type="match status" value="1"/>
</dbReference>
<feature type="domain" description="Lon N-terminal" evidence="7">
    <location>
        <begin position="495"/>
        <end position="705"/>
    </location>
</feature>
<dbReference type="Pfam" id="PF13923">
    <property type="entry name" value="zf-C3HC4_2"/>
    <property type="match status" value="1"/>
</dbReference>
<dbReference type="Proteomes" id="UP000829720">
    <property type="component" value="Unassembled WGS sequence"/>
</dbReference>